<name>A0A1B0A4B3_GLOPL</name>
<protein>
    <submittedName>
        <fullName evidence="1">Uncharacterized protein</fullName>
    </submittedName>
</protein>
<evidence type="ECO:0000313" key="2">
    <source>
        <dbReference type="Proteomes" id="UP000092445"/>
    </source>
</evidence>
<reference evidence="1" key="2">
    <citation type="submission" date="2020-05" db="UniProtKB">
        <authorList>
            <consortium name="EnsemblMetazoa"/>
        </authorList>
    </citation>
    <scope>IDENTIFICATION</scope>
    <source>
        <strain evidence="1">IAEA</strain>
    </source>
</reference>
<sequence>MSAYAAKDDRNLVNGGQHGKRNYRLLSLSHSVCGCGNSKTSGTSVKTATKPTVSINQSMDNIRYSGFEQSSIPIICSKCTKDRLQSLLLIIPFHLQKLLIVYLSSDAMPQLQLPKQ</sequence>
<dbReference type="EnsemblMetazoa" id="GPAI034076-RA">
    <property type="protein sequence ID" value="GPAI034076-PA"/>
    <property type="gene ID" value="GPAI034076"/>
</dbReference>
<keyword evidence="2" id="KW-1185">Reference proteome</keyword>
<organism evidence="1 2">
    <name type="scientific">Glossina pallidipes</name>
    <name type="common">Tsetse fly</name>
    <dbReference type="NCBI Taxonomy" id="7398"/>
    <lineage>
        <taxon>Eukaryota</taxon>
        <taxon>Metazoa</taxon>
        <taxon>Ecdysozoa</taxon>
        <taxon>Arthropoda</taxon>
        <taxon>Hexapoda</taxon>
        <taxon>Insecta</taxon>
        <taxon>Pterygota</taxon>
        <taxon>Neoptera</taxon>
        <taxon>Endopterygota</taxon>
        <taxon>Diptera</taxon>
        <taxon>Brachycera</taxon>
        <taxon>Muscomorpha</taxon>
        <taxon>Hippoboscoidea</taxon>
        <taxon>Glossinidae</taxon>
        <taxon>Glossina</taxon>
    </lineage>
</organism>
<evidence type="ECO:0000313" key="1">
    <source>
        <dbReference type="EnsemblMetazoa" id="GPAI034076-PA"/>
    </source>
</evidence>
<proteinExistence type="predicted"/>
<dbReference type="Proteomes" id="UP000092445">
    <property type="component" value="Unassembled WGS sequence"/>
</dbReference>
<dbReference type="PROSITE" id="PS51257">
    <property type="entry name" value="PROKAR_LIPOPROTEIN"/>
    <property type="match status" value="1"/>
</dbReference>
<accession>A0A1B0A4B3</accession>
<reference evidence="2" key="1">
    <citation type="submission" date="2014-03" db="EMBL/GenBank/DDBJ databases">
        <authorList>
            <person name="Aksoy S."/>
            <person name="Warren W."/>
            <person name="Wilson R.K."/>
        </authorList>
    </citation>
    <scope>NUCLEOTIDE SEQUENCE [LARGE SCALE GENOMIC DNA]</scope>
    <source>
        <strain evidence="2">IAEA</strain>
    </source>
</reference>
<dbReference type="VEuPathDB" id="VectorBase:GPAI034076"/>
<dbReference type="AlphaFoldDB" id="A0A1B0A4B3"/>